<dbReference type="GO" id="GO:0005524">
    <property type="term" value="F:ATP binding"/>
    <property type="evidence" value="ECO:0007669"/>
    <property type="project" value="UniProtKB-KW"/>
</dbReference>
<dbReference type="Pfam" id="PF04465">
    <property type="entry name" value="DUF499"/>
    <property type="match status" value="2"/>
</dbReference>
<dbReference type="Proteomes" id="UP000542342">
    <property type="component" value="Unassembled WGS sequence"/>
</dbReference>
<accession>A0A7V8VAM2</accession>
<reference evidence="1 2" key="1">
    <citation type="submission" date="2020-07" db="EMBL/GenBank/DDBJ databases">
        <title>Thermogemmata thermophila gen. nov., sp. nov., a novel moderate thermophilic planctomycete from a Kamchatka hot spring.</title>
        <authorList>
            <person name="Elcheninov A.G."/>
            <person name="Podosokorskaya O.A."/>
            <person name="Kovaleva O.L."/>
            <person name="Novikov A."/>
            <person name="Bonch-Osmolovskaya E.A."/>
            <person name="Toshchakov S.V."/>
            <person name="Kublanov I.V."/>
        </authorList>
    </citation>
    <scope>NUCLEOTIDE SEQUENCE [LARGE SCALE GENOMIC DNA]</scope>
    <source>
        <strain evidence="1 2">2918</strain>
    </source>
</reference>
<gene>
    <name evidence="1" type="ORF">H0921_00060</name>
</gene>
<dbReference type="RefSeq" id="WP_194535999.1">
    <property type="nucleotide sequence ID" value="NZ_JACEFB010000001.1"/>
</dbReference>
<evidence type="ECO:0000313" key="1">
    <source>
        <dbReference type="EMBL" id="MBA2224555.1"/>
    </source>
</evidence>
<dbReference type="InterPro" id="IPR007555">
    <property type="entry name" value="DUF499"/>
</dbReference>
<keyword evidence="1" id="KW-0067">ATP-binding</keyword>
<dbReference type="AlphaFoldDB" id="A0A7V8VAM2"/>
<comment type="caution">
    <text evidence="1">The sequence shown here is derived from an EMBL/GenBank/DDBJ whole genome shotgun (WGS) entry which is preliminary data.</text>
</comment>
<protein>
    <submittedName>
        <fullName evidence="1">ATP-binding protein</fullName>
    </submittedName>
</protein>
<keyword evidence="1" id="KW-0547">Nucleotide-binding</keyword>
<name>A0A7V8VAM2_9BACT</name>
<evidence type="ECO:0000313" key="2">
    <source>
        <dbReference type="Proteomes" id="UP000542342"/>
    </source>
</evidence>
<dbReference type="EMBL" id="JACEFB010000001">
    <property type="protein sequence ID" value="MBA2224555.1"/>
    <property type="molecule type" value="Genomic_DNA"/>
</dbReference>
<sequence length="1013" mass="113233">MKTIFETCQPRDEVLRGTLREQQFAASLTKVLRGSADHVYGDPRTFFANTYPTSGLKSLLAEGLGRLSGVSPTSAAVIRLETSFGGGKTHNLIGLYHLARGGVDPKWVDNFVAERLLPRPGTVKIAGVVGPDLDVADGVDHGDVRTFTLWGELAYQLGGKPGYELVRKSDEQRVAPGTQVWEKLIGDQPALLMIDEIAYYLRVARGAKYQAGESHLAEQTVAFLMSLIKFASESQRTVFVYTLADSADAFGKESDDLRAELAEARSVSARQEHVLTPSAENEISAIVTHRLFARVDRRAAEDAAKQYADFYVRQIDKGVNLPQRAVRAEYQAEMVQDYPFHPELLTTLNRKTSTIPNFQRTRGVLRLLAQTVRKLWEQKPADCYLICPHHLDLADDQVANDLTSRLDRPQYKQVIEADIASPRQGTLAHAQEIDREWIEAGKPPYARRLAATVFLHSLVQTGQSGVDPADLNLAVLQPGDDPGLIEKAIQRLADRCWFFDYDGHRYRFKTEPALRKIVDDEMGLVGKITAKSMLDERIRKIWKKGIFTPVFFPPEAADVDDDAQAPKLVVIHYDAAQVSSPHAATPPPLVLKIFERKGSQEEYRTYKNNLVFLVADADQVERMVEVAQRYLALQRILHDFDRMRDFTKEQKDKLKKMAEAAELDLRVAITKAYRHLYYPSADAPKRAGNLAHYLLQAEEQGEVERDQSEVVLRALKMLEKVLTADDQPLNAAYVQAKAWPPNAASLSTEELRRAFAQRLGLKMLLDINQLKRTIRDGIRQGVWVYYPPDEGVGYGPPSPAPLIEISDSAILYKPEEAQRVGIKIKGDEPITEPCPLCGQSTCICDQQDHGRTEQVFRAEGTPAQAFQKLADLCEDQKVRSLRRLAICIEGLGKDPARDARALGLAIPQMGKANFHLDQRLVLEFGSDGEKFFLEFAGSWARYQRIKTLTDALSQEATKANVRLLVKADFDGGLDVASDQFHTIREVLTNLGIGRILVEAEPLQAESNHGRPTV</sequence>
<keyword evidence="2" id="KW-1185">Reference proteome</keyword>
<organism evidence="1 2">
    <name type="scientific">Thermogemmata fonticola</name>
    <dbReference type="NCBI Taxonomy" id="2755323"/>
    <lineage>
        <taxon>Bacteria</taxon>
        <taxon>Pseudomonadati</taxon>
        <taxon>Planctomycetota</taxon>
        <taxon>Planctomycetia</taxon>
        <taxon>Gemmatales</taxon>
        <taxon>Gemmataceae</taxon>
        <taxon>Thermogemmata</taxon>
    </lineage>
</organism>
<proteinExistence type="predicted"/>